<dbReference type="InterPro" id="IPR052968">
    <property type="entry name" value="Nucleotide_metab_enz"/>
</dbReference>
<comment type="caution">
    <text evidence="1">The sequence shown here is derived from an EMBL/GenBank/DDBJ whole genome shotgun (WGS) entry which is preliminary data.</text>
</comment>
<dbReference type="SUPFAM" id="SSF64182">
    <property type="entry name" value="DHH phosphoesterases"/>
    <property type="match status" value="1"/>
</dbReference>
<proteinExistence type="predicted"/>
<evidence type="ECO:0000313" key="1">
    <source>
        <dbReference type="EMBL" id="MBX0325763.1"/>
    </source>
</evidence>
<sequence length="367" mass="40394">MTDDALLDRAELGFKEWAITPDPDHLVPDSLERERAREAFRSKLRSDPPAVCITHTDADGLSSAALVVDKYGPETVVQPIDYHGAYRFEHVLEDLIEYADLPNTTVVVCDFALDEPTDALAVVGKRARTAEWFDHHQWDDDTAQSVIDAGFRLTVDEDECTASLLANFRQLDPHLEELAEVTKDIDLWIRDDPRSGRLNTFASIADPEDYVATVLECGVDLPGDVEQRIDERQALDEQLEDLAVERAVSTWVNDLDIALTYCSGGRSSVIGNRLAEDHEDDYDIAVVMKSHGGIGIYSHSDREGFAKCHEIAGELGGGGHPTAAGCEAPVDTFRELAEYWTREGANVYDDIQYAIGIVDGGGGSDAE</sequence>
<dbReference type="RefSeq" id="WP_220620624.1">
    <property type="nucleotide sequence ID" value="NZ_RKLR01000019.1"/>
</dbReference>
<dbReference type="AlphaFoldDB" id="A0AAW4PVQ3"/>
<protein>
    <submittedName>
        <fullName evidence="1">Uncharacterized protein</fullName>
    </submittedName>
</protein>
<dbReference type="Gene3D" id="3.10.310.30">
    <property type="match status" value="1"/>
</dbReference>
<accession>A0AAW4PVQ3</accession>
<dbReference type="EMBL" id="RKLR01000019">
    <property type="protein sequence ID" value="MBX0325763.1"/>
    <property type="molecule type" value="Genomic_DNA"/>
</dbReference>
<dbReference type="Proteomes" id="UP001430377">
    <property type="component" value="Unassembled WGS sequence"/>
</dbReference>
<gene>
    <name evidence="1" type="ORF">EGH21_22355</name>
</gene>
<reference evidence="1 2" key="1">
    <citation type="submission" date="2021-06" db="EMBL/GenBank/DDBJ databases">
        <title>Halomicroarcula sp. a new haloarchaeum isolated from saline soil.</title>
        <authorList>
            <person name="Duran-Viseras A."/>
            <person name="Sanchez-Porro C."/>
            <person name="Ventosa A."/>
        </authorList>
    </citation>
    <scope>NUCLEOTIDE SEQUENCE [LARGE SCALE GENOMIC DNA]</scope>
    <source>
        <strain evidence="1 2">F13</strain>
    </source>
</reference>
<evidence type="ECO:0000313" key="2">
    <source>
        <dbReference type="Proteomes" id="UP001430377"/>
    </source>
</evidence>
<dbReference type="PANTHER" id="PTHR42146:SF1">
    <property type="entry name" value="OLIGORIBONUCLEASE NRNB"/>
    <property type="match status" value="1"/>
</dbReference>
<keyword evidence="2" id="KW-1185">Reference proteome</keyword>
<dbReference type="InterPro" id="IPR038763">
    <property type="entry name" value="DHH_sf"/>
</dbReference>
<dbReference type="PANTHER" id="PTHR42146">
    <property type="entry name" value="3',5'-CYCLIC-NUCLEOTIDE PHOSPHODIESTERASE"/>
    <property type="match status" value="1"/>
</dbReference>
<organism evidence="1 2">
    <name type="scientific">Haloarcula rubra</name>
    <dbReference type="NCBI Taxonomy" id="2487747"/>
    <lineage>
        <taxon>Archaea</taxon>
        <taxon>Methanobacteriati</taxon>
        <taxon>Methanobacteriota</taxon>
        <taxon>Stenosarchaea group</taxon>
        <taxon>Halobacteria</taxon>
        <taxon>Halobacteriales</taxon>
        <taxon>Haloarculaceae</taxon>
        <taxon>Haloarcula</taxon>
    </lineage>
</organism>
<name>A0AAW4PVQ3_9EURY</name>